<reference evidence="12" key="2">
    <citation type="submission" date="2019-07" db="EMBL/GenBank/DDBJ databases">
        <title>Helicobacter labacensis sp. nov., Helicobacter mehlei sp. nov. and Helicobacter vulpis sp. nov., isolated from gastric mucosa of red fox (Vulpis vulpis).</title>
        <authorList>
            <person name="Papic B."/>
        </authorList>
    </citation>
    <scope>NUCLEOTIDE SEQUENCE [LARGE SCALE GENOMIC DNA]</scope>
    <source>
        <strain evidence="12">L8b</strain>
    </source>
</reference>
<dbReference type="HAMAP" id="MF_00367">
    <property type="entry name" value="GTPase_Era"/>
    <property type="match status" value="1"/>
</dbReference>
<keyword evidence="6" id="KW-0963">Cytoplasm</keyword>
<keyword evidence="3 6" id="KW-0547">Nucleotide-binding</keyword>
<dbReference type="Proteomes" id="UP000319322">
    <property type="component" value="Unassembled WGS sequence"/>
</dbReference>
<dbReference type="PROSITE" id="PS51713">
    <property type="entry name" value="G_ERA"/>
    <property type="match status" value="1"/>
</dbReference>
<dbReference type="NCBIfam" id="TIGR00231">
    <property type="entry name" value="small_GTP"/>
    <property type="match status" value="1"/>
</dbReference>
<keyword evidence="12" id="KW-1185">Reference proteome</keyword>
<dbReference type="PANTHER" id="PTHR42698">
    <property type="entry name" value="GTPASE ERA"/>
    <property type="match status" value="1"/>
</dbReference>
<dbReference type="InterPro" id="IPR009019">
    <property type="entry name" value="KH_sf_prok-type"/>
</dbReference>
<sequence>MTKAGFIALIGRPNAGKSTLLNALLNTQIALISHKANATRKALKAIIPYTDQDNIECQMIFLDTPGLCHSNKLLNRVMVQESLRALTGCDVAVFLASVHDGLQGYLEFLKLCHQPHIVALNKIDTATPAQILAKMRDYQPFATKFQALVPLSASKLQNLEVLLAQLAPLLPSSSFYYDSDQISDAQIKEIYQEMIREQIFQFLSDEIPYESDVLILSFQESKYLDKIKAQIIVAKESQKKMVIGKNAQVIKKIGRVARLKMQDFGQKKVFLELEVVVQKHWSSHKDQLKKMGYVVE</sequence>
<dbReference type="Gene3D" id="3.40.50.300">
    <property type="entry name" value="P-loop containing nucleotide triphosphate hydrolases"/>
    <property type="match status" value="1"/>
</dbReference>
<dbReference type="GO" id="GO:0070181">
    <property type="term" value="F:small ribosomal subunit rRNA binding"/>
    <property type="evidence" value="ECO:0007669"/>
    <property type="project" value="UniProtKB-UniRule"/>
</dbReference>
<feature type="binding site" evidence="6">
    <location>
        <begin position="63"/>
        <end position="67"/>
    </location>
    <ligand>
        <name>GTP</name>
        <dbReference type="ChEBI" id="CHEBI:37565"/>
    </ligand>
</feature>
<dbReference type="GO" id="GO:0000028">
    <property type="term" value="P:ribosomal small subunit assembly"/>
    <property type="evidence" value="ECO:0007669"/>
    <property type="project" value="TreeGrafter"/>
</dbReference>
<reference evidence="11 12" key="3">
    <citation type="submission" date="2019-07" db="EMBL/GenBank/DDBJ databases">
        <authorList>
            <person name="Papic B."/>
        </authorList>
    </citation>
    <scope>NUCLEOTIDE SEQUENCE [LARGE SCALE GENOMIC DNA]</scope>
    <source>
        <strain evidence="11 12">L8b</strain>
    </source>
</reference>
<accession>A0A553UUS7</accession>
<reference evidence="11 12" key="1">
    <citation type="submission" date="2019-07" db="EMBL/GenBank/DDBJ databases">
        <title>Helicobacter labacensis sp. nov., Helicobacter mehlei sp. nov. and Helicobacter vulpis sp. nov., isolated from gastric mucosa of red fox (Vulpis vulpis).</title>
        <authorList>
            <person name="Kusar D."/>
            <person name="Gruntar I."/>
            <person name="Pate M."/>
            <person name="Zajc U."/>
            <person name="Ocepek M."/>
        </authorList>
    </citation>
    <scope>NUCLEOTIDE SEQUENCE [LARGE SCALE GENOMIC DNA]</scope>
    <source>
        <strain evidence="11 12">L8b</strain>
    </source>
</reference>
<evidence type="ECO:0000259" key="9">
    <source>
        <dbReference type="PROSITE" id="PS50823"/>
    </source>
</evidence>
<comment type="subunit">
    <text evidence="6">Monomer.</text>
</comment>
<keyword evidence="6" id="KW-1003">Cell membrane</keyword>
<keyword evidence="6" id="KW-0690">Ribosome biogenesis</keyword>
<dbReference type="SUPFAM" id="SSF52540">
    <property type="entry name" value="P-loop containing nucleoside triphosphate hydrolases"/>
    <property type="match status" value="1"/>
</dbReference>
<dbReference type="AlphaFoldDB" id="A0A553UUS7"/>
<keyword evidence="6" id="KW-0699">rRNA-binding</keyword>
<dbReference type="CDD" id="cd04163">
    <property type="entry name" value="Era"/>
    <property type="match status" value="1"/>
</dbReference>
<dbReference type="InterPro" id="IPR027417">
    <property type="entry name" value="P-loop_NTPase"/>
</dbReference>
<evidence type="ECO:0000256" key="3">
    <source>
        <dbReference type="ARBA" id="ARBA00022741"/>
    </source>
</evidence>
<keyword evidence="6" id="KW-0472">Membrane</keyword>
<dbReference type="PROSITE" id="PS50823">
    <property type="entry name" value="KH_TYPE_2"/>
    <property type="match status" value="1"/>
</dbReference>
<name>A0A553UUS7_9HELI</name>
<dbReference type="InterPro" id="IPR005662">
    <property type="entry name" value="GTPase_Era-like"/>
</dbReference>
<evidence type="ECO:0000256" key="8">
    <source>
        <dbReference type="RuleBase" id="RU003761"/>
    </source>
</evidence>
<feature type="domain" description="Era-type G" evidence="10">
    <location>
        <begin position="3"/>
        <end position="172"/>
    </location>
</feature>
<dbReference type="CDD" id="cd22534">
    <property type="entry name" value="KH-II_Era"/>
    <property type="match status" value="1"/>
</dbReference>
<dbReference type="Gene3D" id="3.30.300.20">
    <property type="match status" value="1"/>
</dbReference>
<dbReference type="InterPro" id="IPR030388">
    <property type="entry name" value="G_ERA_dom"/>
</dbReference>
<dbReference type="SUPFAM" id="SSF54814">
    <property type="entry name" value="Prokaryotic type KH domain (KH-domain type II)"/>
    <property type="match status" value="1"/>
</dbReference>
<comment type="function">
    <text evidence="6">An essential GTPase that binds both GDP and GTP, with rapid nucleotide exchange. Plays a role in 16S rRNA processing and 30S ribosomal subunit biogenesis and possibly also in cell cycle regulation and energy metabolism.</text>
</comment>
<dbReference type="GO" id="GO:0003924">
    <property type="term" value="F:GTPase activity"/>
    <property type="evidence" value="ECO:0007669"/>
    <property type="project" value="UniProtKB-UniRule"/>
</dbReference>
<evidence type="ECO:0000256" key="6">
    <source>
        <dbReference type="HAMAP-Rule" id="MF_00367"/>
    </source>
</evidence>
<protein>
    <recommendedName>
        <fullName evidence="2 6">GTPase Era</fullName>
    </recommendedName>
</protein>
<evidence type="ECO:0000256" key="1">
    <source>
        <dbReference type="ARBA" id="ARBA00007921"/>
    </source>
</evidence>
<dbReference type="Pfam" id="PF07650">
    <property type="entry name" value="KH_2"/>
    <property type="match status" value="1"/>
</dbReference>
<feature type="binding site" evidence="6">
    <location>
        <begin position="121"/>
        <end position="124"/>
    </location>
    <ligand>
        <name>GTP</name>
        <dbReference type="ChEBI" id="CHEBI:37565"/>
    </ligand>
</feature>
<evidence type="ECO:0000313" key="12">
    <source>
        <dbReference type="Proteomes" id="UP000319322"/>
    </source>
</evidence>
<comment type="subcellular location">
    <subcellularLocation>
        <location evidence="6">Cytoplasm</location>
    </subcellularLocation>
    <subcellularLocation>
        <location evidence="6">Cell membrane</location>
        <topology evidence="6">Peripheral membrane protein</topology>
    </subcellularLocation>
</comment>
<feature type="region of interest" description="G5" evidence="7">
    <location>
        <begin position="151"/>
        <end position="153"/>
    </location>
</feature>
<evidence type="ECO:0000256" key="7">
    <source>
        <dbReference type="PROSITE-ProRule" id="PRU01050"/>
    </source>
</evidence>
<evidence type="ECO:0000256" key="5">
    <source>
        <dbReference type="ARBA" id="ARBA00023134"/>
    </source>
</evidence>
<organism evidence="11 12">
    <name type="scientific">Helicobacter mehlei</name>
    <dbReference type="NCBI Taxonomy" id="2316080"/>
    <lineage>
        <taxon>Bacteria</taxon>
        <taxon>Pseudomonadati</taxon>
        <taxon>Campylobacterota</taxon>
        <taxon>Epsilonproteobacteria</taxon>
        <taxon>Campylobacterales</taxon>
        <taxon>Helicobacteraceae</taxon>
        <taxon>Helicobacter</taxon>
    </lineage>
</organism>
<dbReference type="PANTHER" id="PTHR42698:SF1">
    <property type="entry name" value="GTPASE ERA, MITOCHONDRIAL"/>
    <property type="match status" value="1"/>
</dbReference>
<dbReference type="InterPro" id="IPR006073">
    <property type="entry name" value="GTP-bd"/>
</dbReference>
<dbReference type="RefSeq" id="WP_120948262.1">
    <property type="nucleotide sequence ID" value="NZ_QXQS01000007.1"/>
</dbReference>
<dbReference type="GO" id="GO:0043024">
    <property type="term" value="F:ribosomal small subunit binding"/>
    <property type="evidence" value="ECO:0007669"/>
    <property type="project" value="TreeGrafter"/>
</dbReference>
<proteinExistence type="inferred from homology"/>
<evidence type="ECO:0000259" key="10">
    <source>
        <dbReference type="PROSITE" id="PS51713"/>
    </source>
</evidence>
<feature type="domain" description="KH type-2" evidence="9">
    <location>
        <begin position="203"/>
        <end position="279"/>
    </location>
</feature>
<comment type="similarity">
    <text evidence="1 6 7 8">Belongs to the TRAFAC class TrmE-Era-EngA-EngB-Septin-like GTPase superfamily. Era GTPase family.</text>
</comment>
<dbReference type="InterPro" id="IPR015946">
    <property type="entry name" value="KH_dom-like_a/b"/>
</dbReference>
<comment type="caution">
    <text evidence="11">The sequence shown here is derived from an EMBL/GenBank/DDBJ whole genome shotgun (WGS) entry which is preliminary data.</text>
</comment>
<dbReference type="InterPro" id="IPR004044">
    <property type="entry name" value="KH_dom_type_2"/>
</dbReference>
<dbReference type="GO" id="GO:0005829">
    <property type="term" value="C:cytosol"/>
    <property type="evidence" value="ECO:0007669"/>
    <property type="project" value="TreeGrafter"/>
</dbReference>
<feature type="region of interest" description="G1" evidence="7">
    <location>
        <begin position="11"/>
        <end position="18"/>
    </location>
</feature>
<keyword evidence="4 6" id="KW-0694">RNA-binding</keyword>
<feature type="region of interest" description="G4" evidence="7">
    <location>
        <begin position="121"/>
        <end position="124"/>
    </location>
</feature>
<feature type="region of interest" description="G3" evidence="7">
    <location>
        <begin position="63"/>
        <end position="66"/>
    </location>
</feature>
<dbReference type="EMBL" id="VKGC01000009">
    <property type="protein sequence ID" value="TSA83959.1"/>
    <property type="molecule type" value="Genomic_DNA"/>
</dbReference>
<dbReference type="GO" id="GO:0005886">
    <property type="term" value="C:plasma membrane"/>
    <property type="evidence" value="ECO:0007669"/>
    <property type="project" value="UniProtKB-SubCell"/>
</dbReference>
<gene>
    <name evidence="6" type="primary">era</name>
    <name evidence="11" type="ORF">FNE76_04735</name>
</gene>
<dbReference type="Pfam" id="PF01926">
    <property type="entry name" value="MMR_HSR1"/>
    <property type="match status" value="1"/>
</dbReference>
<keyword evidence="5 6" id="KW-0342">GTP-binding</keyword>
<dbReference type="NCBIfam" id="NF000908">
    <property type="entry name" value="PRK00089.1"/>
    <property type="match status" value="1"/>
</dbReference>
<evidence type="ECO:0000313" key="11">
    <source>
        <dbReference type="EMBL" id="TSA83959.1"/>
    </source>
</evidence>
<dbReference type="NCBIfam" id="TIGR00436">
    <property type="entry name" value="era"/>
    <property type="match status" value="1"/>
</dbReference>
<evidence type="ECO:0000256" key="4">
    <source>
        <dbReference type="ARBA" id="ARBA00022884"/>
    </source>
</evidence>
<feature type="region of interest" description="G2" evidence="7">
    <location>
        <begin position="37"/>
        <end position="41"/>
    </location>
</feature>
<evidence type="ECO:0000256" key="2">
    <source>
        <dbReference type="ARBA" id="ARBA00020484"/>
    </source>
</evidence>
<dbReference type="InterPro" id="IPR005225">
    <property type="entry name" value="Small_GTP-bd"/>
</dbReference>
<dbReference type="GO" id="GO:0005525">
    <property type="term" value="F:GTP binding"/>
    <property type="evidence" value="ECO:0007669"/>
    <property type="project" value="UniProtKB-UniRule"/>
</dbReference>
<feature type="binding site" evidence="6">
    <location>
        <begin position="11"/>
        <end position="18"/>
    </location>
    <ligand>
        <name>GTP</name>
        <dbReference type="ChEBI" id="CHEBI:37565"/>
    </ligand>
</feature>